<dbReference type="EMBL" id="VSWC01000002">
    <property type="protein sequence ID" value="KAA1117563.1"/>
    <property type="molecule type" value="Genomic_DNA"/>
</dbReference>
<organism evidence="1 2">
    <name type="scientific">Puccinia graminis f. sp. tritici</name>
    <dbReference type="NCBI Taxonomy" id="56615"/>
    <lineage>
        <taxon>Eukaryota</taxon>
        <taxon>Fungi</taxon>
        <taxon>Dikarya</taxon>
        <taxon>Basidiomycota</taxon>
        <taxon>Pucciniomycotina</taxon>
        <taxon>Pucciniomycetes</taxon>
        <taxon>Pucciniales</taxon>
        <taxon>Pucciniaceae</taxon>
        <taxon>Puccinia</taxon>
    </lineage>
</organism>
<protein>
    <submittedName>
        <fullName evidence="1">Uncharacterized protein</fullName>
    </submittedName>
</protein>
<dbReference type="AlphaFoldDB" id="A0A5B0QXC1"/>
<accession>A0A5B0QXC1</accession>
<sequence length="100" mass="11246">MSQYCRLTIGWALGKRGTTAESGFGDRSNFLTTARKVHISTPVPEWTFRNCCLVLIIGLSERKGTYIVPQPESPCPHQSCQVKEFFLLVLSPFGLRVQDQ</sequence>
<gene>
    <name evidence="1" type="ORF">PGT21_014763</name>
</gene>
<name>A0A5B0QXC1_PUCGR</name>
<evidence type="ECO:0000313" key="2">
    <source>
        <dbReference type="Proteomes" id="UP000324748"/>
    </source>
</evidence>
<keyword evidence="2" id="KW-1185">Reference proteome</keyword>
<evidence type="ECO:0000313" key="1">
    <source>
        <dbReference type="EMBL" id="KAA1117563.1"/>
    </source>
</evidence>
<reference evidence="1 2" key="1">
    <citation type="submission" date="2019-05" db="EMBL/GenBank/DDBJ databases">
        <title>Emergence of the Ug99 lineage of the wheat stem rust pathogen through somatic hybridization.</title>
        <authorList>
            <person name="Li F."/>
            <person name="Upadhyaya N.M."/>
            <person name="Sperschneider J."/>
            <person name="Matny O."/>
            <person name="Nguyen-Phuc H."/>
            <person name="Mago R."/>
            <person name="Raley C."/>
            <person name="Miller M.E."/>
            <person name="Silverstein K.A.T."/>
            <person name="Henningsen E."/>
            <person name="Hirsch C.D."/>
            <person name="Visser B."/>
            <person name="Pretorius Z.A."/>
            <person name="Steffenson B.J."/>
            <person name="Schwessinger B."/>
            <person name="Dodds P.N."/>
            <person name="Figueroa M."/>
        </authorList>
    </citation>
    <scope>NUCLEOTIDE SEQUENCE [LARGE SCALE GENOMIC DNA]</scope>
    <source>
        <strain evidence="1">21-0</strain>
    </source>
</reference>
<dbReference type="Proteomes" id="UP000324748">
    <property type="component" value="Unassembled WGS sequence"/>
</dbReference>
<comment type="caution">
    <text evidence="1">The sequence shown here is derived from an EMBL/GenBank/DDBJ whole genome shotgun (WGS) entry which is preliminary data.</text>
</comment>
<proteinExistence type="predicted"/>